<dbReference type="NCBIfam" id="TIGR03083">
    <property type="entry name" value="maleylpyruvate isomerase family mycothiol-dependent enzyme"/>
    <property type="match status" value="1"/>
</dbReference>
<evidence type="ECO:0000259" key="1">
    <source>
        <dbReference type="Pfam" id="PF08608"/>
    </source>
</evidence>
<feature type="domain" description="tRNA wybutosine-synthesis" evidence="1">
    <location>
        <begin position="189"/>
        <end position="232"/>
    </location>
</feature>
<gene>
    <name evidence="3" type="ORF">SAMN05421810_101927</name>
</gene>
<dbReference type="Proteomes" id="UP000198727">
    <property type="component" value="Unassembled WGS sequence"/>
</dbReference>
<keyword evidence="4" id="KW-1185">Reference proteome</keyword>
<feature type="domain" description="Mycothiol-dependent maleylpyruvate isomerase metal-binding" evidence="2">
    <location>
        <begin position="11"/>
        <end position="149"/>
    </location>
</feature>
<sequence length="272" mass="28799">MTDLQGVLADLAAEADAFDRLVADLPADRWTLPTPAPGWTIKHQVGHLAFIFRIAGMAAAEPAAFTAMTAGIGGGAGFDAAVNGALADYVDDPPEALLARWRAERDAGLKALAAVPADQPVPWLVNPLPPAVLAAAGLMELFAHGQDVADALGVRREATDRLRILAGFAARTWEFGYQARGLTPPDTRFRFELVGPAGQRWTFGPADAEQVVSGPALDFCLLVTRRRHRADLSLTASGPEADHWLDIAQAYRGPAGPGRQPGQFARVAAQPS</sequence>
<dbReference type="NCBIfam" id="TIGR03084">
    <property type="entry name" value="TIGR03084 family metal-binding protein"/>
    <property type="match status" value="1"/>
</dbReference>
<dbReference type="InterPro" id="IPR017517">
    <property type="entry name" value="Maleyloyr_isom"/>
</dbReference>
<dbReference type="InterPro" id="IPR034660">
    <property type="entry name" value="DinB/YfiT-like"/>
</dbReference>
<dbReference type="STRING" id="587909.SAMN05421810_101927"/>
<reference evidence="4" key="1">
    <citation type="submission" date="2016-10" db="EMBL/GenBank/DDBJ databases">
        <authorList>
            <person name="Varghese N."/>
            <person name="Submissions S."/>
        </authorList>
    </citation>
    <scope>NUCLEOTIDE SEQUENCE [LARGE SCALE GENOMIC DNA]</scope>
    <source>
        <strain evidence="4">CGMCC 4.5579</strain>
    </source>
</reference>
<dbReference type="InterPro" id="IPR017518">
    <property type="entry name" value="CHP03084"/>
</dbReference>
<dbReference type="EMBL" id="FOWW01000001">
    <property type="protein sequence ID" value="SFP09149.1"/>
    <property type="molecule type" value="Genomic_DNA"/>
</dbReference>
<dbReference type="OrthoDB" id="113180at2"/>
<accession>A0A1I5MI05</accession>
<evidence type="ECO:0000313" key="3">
    <source>
        <dbReference type="EMBL" id="SFP09149.1"/>
    </source>
</evidence>
<evidence type="ECO:0000313" key="4">
    <source>
        <dbReference type="Proteomes" id="UP000198727"/>
    </source>
</evidence>
<proteinExistence type="predicted"/>
<organism evidence="3 4">
    <name type="scientific">Amycolatopsis arida</name>
    <dbReference type="NCBI Taxonomy" id="587909"/>
    <lineage>
        <taxon>Bacteria</taxon>
        <taxon>Bacillati</taxon>
        <taxon>Actinomycetota</taxon>
        <taxon>Actinomycetes</taxon>
        <taxon>Pseudonocardiales</taxon>
        <taxon>Pseudonocardiaceae</taxon>
        <taxon>Amycolatopsis</taxon>
    </lineage>
</organism>
<dbReference type="InterPro" id="IPR013917">
    <property type="entry name" value="tRNA_wybutosine-synth"/>
</dbReference>
<protein>
    <submittedName>
        <fullName evidence="3">TIGR03084 family protein</fullName>
    </submittedName>
</protein>
<name>A0A1I5MI05_9PSEU</name>
<dbReference type="Pfam" id="PF08608">
    <property type="entry name" value="Wyosine_form"/>
    <property type="match status" value="1"/>
</dbReference>
<dbReference type="AlphaFoldDB" id="A0A1I5MI05"/>
<dbReference type="RefSeq" id="WP_092528203.1">
    <property type="nucleotide sequence ID" value="NZ_FOWW01000001.1"/>
</dbReference>
<dbReference type="SUPFAM" id="SSF109854">
    <property type="entry name" value="DinB/YfiT-like putative metalloenzymes"/>
    <property type="match status" value="1"/>
</dbReference>
<dbReference type="InterPro" id="IPR024344">
    <property type="entry name" value="MDMPI_metal-binding"/>
</dbReference>
<evidence type="ECO:0000259" key="2">
    <source>
        <dbReference type="Pfam" id="PF11716"/>
    </source>
</evidence>
<dbReference type="Pfam" id="PF11716">
    <property type="entry name" value="MDMPI_N"/>
    <property type="match status" value="1"/>
</dbReference>
<dbReference type="GO" id="GO:0046872">
    <property type="term" value="F:metal ion binding"/>
    <property type="evidence" value="ECO:0007669"/>
    <property type="project" value="InterPro"/>
</dbReference>
<dbReference type="Gene3D" id="1.20.120.450">
    <property type="entry name" value="dinb family like domain"/>
    <property type="match status" value="1"/>
</dbReference>